<name>A0A5P6VQL5_PSEXY</name>
<feature type="transmembrane region" description="Helical" evidence="2">
    <location>
        <begin position="444"/>
        <end position="463"/>
    </location>
</feature>
<feature type="signal peptide" evidence="3">
    <location>
        <begin position="1"/>
        <end position="27"/>
    </location>
</feature>
<sequence length="629" mass="70038">MKIKAFFAGIVLSLALVAGFNPLVAKAEYQDYYIKDLDVDIVVNEDNVFTIKETYVYDFIESHHGPIRSFVLDHYRNHGEDGYDYIKARVKHLRVSSPDAVSDIANEETDGDTYTVYIGDEDETYTGEHTYVFKYDYKIYSKDPLVGKDELYYNIVGTGYDCPIEHVTWTVHMPKDFDTSTIGYSVGDEGSSGYDSYLKCSVNGKTITGEFTDTLQPYEGITIRAELPEDYFVYKDYSVIGLIIAGILSLLGIGYSLPIGVQKDVVEVVNFYPPEGMSPVEMETIYTAQTPQKITAMIPYLANKGYFTIHQGEKKNDFSFIIKKRADGELDRAGSLFFQGILENHAVGDEVKVKKLKNHFYTTIDAIKSYYAIRASKQYDSKSVTKSCMATTVGLLVGLIGMAVMYFLVGHEPFEWGYFIVFAILVAAAGFVGFMAAISNFLKWIARAVMALAAAFALGNLLTGGVADLWFAGMLLVCVVVNIIVMLAQYNQFRTAKSREQLGQILGFKNFIETAELDRLKMLSEENPNYFYDILGYAYVFDLEKTWIKNFEELQNSIPEPTWYDGGNFIGNYMVYDSFNRMMRDTEKVMVSRPSESYSGSGSSHHGGGGFSGGGFSGGGSGGGGGGAW</sequence>
<dbReference type="Pfam" id="PF20990">
    <property type="entry name" value="DUF2207_C"/>
    <property type="match status" value="2"/>
</dbReference>
<dbReference type="Pfam" id="PF09972">
    <property type="entry name" value="DUF2207"/>
    <property type="match status" value="1"/>
</dbReference>
<dbReference type="Proteomes" id="UP000327030">
    <property type="component" value="Chromosome 1"/>
</dbReference>
<feature type="domain" description="Predicted membrane protein YciQ-like C-terminal" evidence="5">
    <location>
        <begin position="442"/>
        <end position="551"/>
    </location>
</feature>
<protein>
    <submittedName>
        <fullName evidence="6">DUF2207 domain-containing protein</fullName>
    </submittedName>
</protein>
<keyword evidence="2" id="KW-0812">Transmembrane</keyword>
<keyword evidence="3" id="KW-0732">Signal</keyword>
<dbReference type="OrthoDB" id="9767603at2"/>
<evidence type="ECO:0000259" key="4">
    <source>
        <dbReference type="Pfam" id="PF09972"/>
    </source>
</evidence>
<feature type="transmembrane region" description="Helical" evidence="2">
    <location>
        <begin position="469"/>
        <end position="490"/>
    </location>
</feature>
<dbReference type="KEGG" id="pxv:FXF36_07340"/>
<dbReference type="InterPro" id="IPR018702">
    <property type="entry name" value="DUF2207"/>
</dbReference>
<gene>
    <name evidence="6" type="ORF">FXF36_07340</name>
</gene>
<dbReference type="RefSeq" id="WP_151623166.1">
    <property type="nucleotide sequence ID" value="NZ_CP043028.1"/>
</dbReference>
<feature type="domain" description="DUF2207" evidence="4">
    <location>
        <begin position="34"/>
        <end position="225"/>
    </location>
</feature>
<proteinExistence type="predicted"/>
<keyword evidence="2" id="KW-0472">Membrane</keyword>
<feature type="transmembrane region" description="Helical" evidence="2">
    <location>
        <begin position="387"/>
        <end position="410"/>
    </location>
</feature>
<feature type="transmembrane region" description="Helical" evidence="2">
    <location>
        <begin position="237"/>
        <end position="257"/>
    </location>
</feature>
<dbReference type="EMBL" id="CP043028">
    <property type="protein sequence ID" value="QFJ54682.1"/>
    <property type="molecule type" value="Genomic_DNA"/>
</dbReference>
<reference evidence="7" key="1">
    <citation type="submission" date="2019-08" db="EMBL/GenBank/DDBJ databases">
        <title>Complete Genome Sequence of the Polysaccharide-Degrading Rumen Bacterium Pseudobutyrivibrio xylanivorans MA3014.</title>
        <authorList>
            <person name="Palevich N."/>
            <person name="Maclean P.H."/>
            <person name="Kelly W.J."/>
            <person name="Leahy S.C."/>
            <person name="Rakonjac J."/>
            <person name="Attwood G.T."/>
        </authorList>
    </citation>
    <scope>NUCLEOTIDE SEQUENCE [LARGE SCALE GENOMIC DNA]</scope>
    <source>
        <strain evidence="7">MA3014</strain>
    </source>
</reference>
<feature type="region of interest" description="Disordered" evidence="1">
    <location>
        <begin position="593"/>
        <end position="629"/>
    </location>
</feature>
<feature type="compositionally biased region" description="Gly residues" evidence="1">
    <location>
        <begin position="605"/>
        <end position="629"/>
    </location>
</feature>
<evidence type="ECO:0000256" key="3">
    <source>
        <dbReference type="SAM" id="SignalP"/>
    </source>
</evidence>
<evidence type="ECO:0000313" key="7">
    <source>
        <dbReference type="Proteomes" id="UP000327030"/>
    </source>
</evidence>
<feature type="transmembrane region" description="Helical" evidence="2">
    <location>
        <begin position="416"/>
        <end position="437"/>
    </location>
</feature>
<organism evidence="6 7">
    <name type="scientific">Pseudobutyrivibrio xylanivorans</name>
    <dbReference type="NCBI Taxonomy" id="185007"/>
    <lineage>
        <taxon>Bacteria</taxon>
        <taxon>Bacillati</taxon>
        <taxon>Bacillota</taxon>
        <taxon>Clostridia</taxon>
        <taxon>Lachnospirales</taxon>
        <taxon>Lachnospiraceae</taxon>
        <taxon>Pseudobutyrivibrio</taxon>
    </lineage>
</organism>
<evidence type="ECO:0000313" key="6">
    <source>
        <dbReference type="EMBL" id="QFJ54682.1"/>
    </source>
</evidence>
<feature type="chain" id="PRO_5025014186" evidence="3">
    <location>
        <begin position="28"/>
        <end position="629"/>
    </location>
</feature>
<evidence type="ECO:0000256" key="1">
    <source>
        <dbReference type="SAM" id="MobiDB-lite"/>
    </source>
</evidence>
<feature type="domain" description="Predicted membrane protein YciQ-like C-terminal" evidence="5">
    <location>
        <begin position="273"/>
        <end position="436"/>
    </location>
</feature>
<keyword evidence="2" id="KW-1133">Transmembrane helix</keyword>
<evidence type="ECO:0000259" key="5">
    <source>
        <dbReference type="Pfam" id="PF20990"/>
    </source>
</evidence>
<dbReference type="AlphaFoldDB" id="A0A5P6VQL5"/>
<evidence type="ECO:0000256" key="2">
    <source>
        <dbReference type="SAM" id="Phobius"/>
    </source>
</evidence>
<accession>A0A5P6VQL5</accession>
<dbReference type="InterPro" id="IPR048389">
    <property type="entry name" value="YciQ-like_C"/>
</dbReference>